<keyword evidence="1" id="KW-0472">Membrane</keyword>
<keyword evidence="1" id="KW-1133">Transmembrane helix</keyword>
<keyword evidence="3" id="KW-1185">Reference proteome</keyword>
<dbReference type="EMBL" id="MK278860">
    <property type="protein sequence ID" value="AZU98747.1"/>
    <property type="molecule type" value="Genomic_DNA"/>
</dbReference>
<organism evidence="2 3">
    <name type="scientific">Acinetobacter phage AbTZA1</name>
    <dbReference type="NCBI Taxonomy" id="2500827"/>
    <lineage>
        <taxon>Viruses</taxon>
        <taxon>Duplodnaviria</taxon>
        <taxon>Heunggongvirae</taxon>
        <taxon>Uroviricota</taxon>
        <taxon>Caudoviricetes</taxon>
        <taxon>Pantevenvirales</taxon>
        <taxon>Straboviridae</taxon>
        <taxon>Twarogvirinae</taxon>
        <taxon>Hadassahvirus</taxon>
        <taxon>Hadassahvirus azbtza1</taxon>
    </lineage>
</organism>
<accession>A0A3Q9R778</accession>
<name>A0A3Q9R778_9CAUD</name>
<feature type="transmembrane region" description="Helical" evidence="1">
    <location>
        <begin position="9"/>
        <end position="34"/>
    </location>
</feature>
<reference evidence="2 3" key="1">
    <citation type="submission" date="2018-12" db="EMBL/GenBank/DDBJ databases">
        <title>Successful treatment of antibiotic resistant microbial bone infection with bacteriophages.</title>
        <authorList>
            <person name="Nir-Paz R."/>
            <person name="Gelman D."/>
            <person name="Khouri A."/>
            <person name="Sisson B.M."/>
            <person name="Fackler J."/>
            <person name="Oren S.A."/>
            <person name="Khalifa L."/>
            <person name="Rimon A."/>
            <person name="Glazer S.C."/>
            <person name="Moses A.E."/>
            <person name="Yoram W."/>
            <person name="Schooley R.T."/>
            <person name="Hazan R."/>
        </authorList>
    </citation>
    <scope>NUCLEOTIDE SEQUENCE [LARGE SCALE GENOMIC DNA]</scope>
</reference>
<evidence type="ECO:0000313" key="2">
    <source>
        <dbReference type="EMBL" id="AZU98747.1"/>
    </source>
</evidence>
<dbReference type="GeneID" id="55811437"/>
<proteinExistence type="predicted"/>
<dbReference type="KEGG" id="vg:55811437"/>
<evidence type="ECO:0000256" key="1">
    <source>
        <dbReference type="SAM" id="Phobius"/>
    </source>
</evidence>
<dbReference type="Proteomes" id="UP000287416">
    <property type="component" value="Segment"/>
</dbReference>
<sequence>MKAFKPERIILATIAALISLFGAFGVLSIAHKIYTTLGAQFPADTAFAIYCISAFVLSWIVTRIFEDYKGDD</sequence>
<keyword evidence="1" id="KW-0812">Transmembrane</keyword>
<protein>
    <submittedName>
        <fullName evidence="2">Uncharacterized protein</fullName>
    </submittedName>
</protein>
<dbReference type="RefSeq" id="YP_009882141.1">
    <property type="nucleotide sequence ID" value="NC_049445.1"/>
</dbReference>
<feature type="transmembrane region" description="Helical" evidence="1">
    <location>
        <begin position="46"/>
        <end position="65"/>
    </location>
</feature>
<evidence type="ECO:0000313" key="3">
    <source>
        <dbReference type="Proteomes" id="UP000287416"/>
    </source>
</evidence>